<dbReference type="PROSITE" id="PS51000">
    <property type="entry name" value="HTH_DEOR_2"/>
    <property type="match status" value="1"/>
</dbReference>
<reference evidence="6" key="1">
    <citation type="submission" date="2020-09" db="EMBL/GenBank/DDBJ databases">
        <title>Genome seq and assembly of Tianweitania sp.</title>
        <authorList>
            <person name="Chhetri G."/>
        </authorList>
    </citation>
    <scope>NUCLEOTIDE SEQUENCE</scope>
    <source>
        <strain evidence="6">Rool2</strain>
    </source>
</reference>
<dbReference type="GO" id="GO:0003677">
    <property type="term" value="F:DNA binding"/>
    <property type="evidence" value="ECO:0007669"/>
    <property type="project" value="UniProtKB-KW"/>
</dbReference>
<evidence type="ECO:0000313" key="7">
    <source>
        <dbReference type="Proteomes" id="UP000643405"/>
    </source>
</evidence>
<dbReference type="Pfam" id="PF00455">
    <property type="entry name" value="DeoRC"/>
    <property type="match status" value="1"/>
</dbReference>
<dbReference type="SMART" id="SM01134">
    <property type="entry name" value="DeoRC"/>
    <property type="match status" value="1"/>
</dbReference>
<dbReference type="EMBL" id="JACVVX010000008">
    <property type="protein sequence ID" value="MBD0416954.1"/>
    <property type="molecule type" value="Genomic_DNA"/>
</dbReference>
<comment type="caution">
    <text evidence="6">The sequence shown here is derived from an EMBL/GenBank/DDBJ whole genome shotgun (WGS) entry which is preliminary data.</text>
</comment>
<sequence length="258" mass="28315">MWHEERQRRIRSMLATFGRLSIDQVTEDFGVSRETIRRDFMDMEEAGELRRVRGGVVLAAQDAEAPYLERAAVRRREKLIIAKAAAALVEAGQTIFLDAGSTTTMLAERLAQLNGLTVVTNSFDVAKCMTSNKDMAQRKNRVVFLGGEFADNPSATYGAITINEIARYRADFAIVSPFGLDVVSGATSYNPDEAEIARAMFANARQRVILADHSKLGVASRVSFCTSTEPDFIIVDPKARQSPVLAKLEAGTPRVIVG</sequence>
<dbReference type="AlphaFoldDB" id="A0A8J6PVR9"/>
<dbReference type="InterPro" id="IPR050313">
    <property type="entry name" value="Carb_Metab_HTH_regulators"/>
</dbReference>
<dbReference type="PANTHER" id="PTHR30363">
    <property type="entry name" value="HTH-TYPE TRANSCRIPTIONAL REGULATOR SRLR-RELATED"/>
    <property type="match status" value="1"/>
</dbReference>
<accession>A0A8J6PVR9</accession>
<organism evidence="6 7">
    <name type="scientific">Oryzicola mucosus</name>
    <dbReference type="NCBI Taxonomy" id="2767425"/>
    <lineage>
        <taxon>Bacteria</taxon>
        <taxon>Pseudomonadati</taxon>
        <taxon>Pseudomonadota</taxon>
        <taxon>Alphaproteobacteria</taxon>
        <taxon>Hyphomicrobiales</taxon>
        <taxon>Phyllobacteriaceae</taxon>
        <taxon>Oryzicola</taxon>
    </lineage>
</organism>
<evidence type="ECO:0000259" key="5">
    <source>
        <dbReference type="PROSITE" id="PS51000"/>
    </source>
</evidence>
<protein>
    <submittedName>
        <fullName evidence="6">DeoR/GlpR transcriptional regulator</fullName>
    </submittedName>
</protein>
<keyword evidence="3" id="KW-0238">DNA-binding</keyword>
<evidence type="ECO:0000256" key="2">
    <source>
        <dbReference type="ARBA" id="ARBA00023015"/>
    </source>
</evidence>
<keyword evidence="7" id="KW-1185">Reference proteome</keyword>
<dbReference type="Proteomes" id="UP000643405">
    <property type="component" value="Unassembled WGS sequence"/>
</dbReference>
<dbReference type="Gene3D" id="1.10.10.10">
    <property type="entry name" value="Winged helix-like DNA-binding domain superfamily/Winged helix DNA-binding domain"/>
    <property type="match status" value="1"/>
</dbReference>
<feature type="domain" description="HTH deoR-type" evidence="5">
    <location>
        <begin position="3"/>
        <end position="58"/>
    </location>
</feature>
<dbReference type="Gene3D" id="3.40.50.1360">
    <property type="match status" value="1"/>
</dbReference>
<dbReference type="InterPro" id="IPR036390">
    <property type="entry name" value="WH_DNA-bd_sf"/>
</dbReference>
<evidence type="ECO:0000256" key="4">
    <source>
        <dbReference type="ARBA" id="ARBA00023163"/>
    </source>
</evidence>
<dbReference type="SMART" id="SM00420">
    <property type="entry name" value="HTH_DEOR"/>
    <property type="match status" value="1"/>
</dbReference>
<dbReference type="SUPFAM" id="SSF46785">
    <property type="entry name" value="Winged helix' DNA-binding domain"/>
    <property type="match status" value="1"/>
</dbReference>
<dbReference type="PANTHER" id="PTHR30363:SF4">
    <property type="entry name" value="GLYCEROL-3-PHOSPHATE REGULON REPRESSOR"/>
    <property type="match status" value="1"/>
</dbReference>
<keyword evidence="1" id="KW-0678">Repressor</keyword>
<dbReference type="InterPro" id="IPR036388">
    <property type="entry name" value="WH-like_DNA-bd_sf"/>
</dbReference>
<evidence type="ECO:0000256" key="3">
    <source>
        <dbReference type="ARBA" id="ARBA00023125"/>
    </source>
</evidence>
<keyword evidence="2" id="KW-0805">Transcription regulation</keyword>
<dbReference type="InterPro" id="IPR037171">
    <property type="entry name" value="NagB/RpiA_transferase-like"/>
</dbReference>
<name>A0A8J6PVR9_9HYPH</name>
<evidence type="ECO:0000313" key="6">
    <source>
        <dbReference type="EMBL" id="MBD0416954.1"/>
    </source>
</evidence>
<dbReference type="SUPFAM" id="SSF100950">
    <property type="entry name" value="NagB/RpiA/CoA transferase-like"/>
    <property type="match status" value="1"/>
</dbReference>
<keyword evidence="4" id="KW-0804">Transcription</keyword>
<dbReference type="Pfam" id="PF08220">
    <property type="entry name" value="HTH_DeoR"/>
    <property type="match status" value="1"/>
</dbReference>
<dbReference type="InterPro" id="IPR001034">
    <property type="entry name" value="DeoR_HTH"/>
</dbReference>
<gene>
    <name evidence="6" type="ORF">ICI42_20080</name>
</gene>
<evidence type="ECO:0000256" key="1">
    <source>
        <dbReference type="ARBA" id="ARBA00022491"/>
    </source>
</evidence>
<dbReference type="InterPro" id="IPR018356">
    <property type="entry name" value="Tscrpt_reg_HTH_DeoR_CS"/>
</dbReference>
<dbReference type="PROSITE" id="PS00894">
    <property type="entry name" value="HTH_DEOR_1"/>
    <property type="match status" value="1"/>
</dbReference>
<proteinExistence type="predicted"/>
<dbReference type="RefSeq" id="WP_188166391.1">
    <property type="nucleotide sequence ID" value="NZ_JACVVX010000008.1"/>
</dbReference>
<dbReference type="PRINTS" id="PR00037">
    <property type="entry name" value="HTHLACR"/>
</dbReference>
<dbReference type="GO" id="GO:0003700">
    <property type="term" value="F:DNA-binding transcription factor activity"/>
    <property type="evidence" value="ECO:0007669"/>
    <property type="project" value="InterPro"/>
</dbReference>
<dbReference type="InterPro" id="IPR014036">
    <property type="entry name" value="DeoR-like_C"/>
</dbReference>